<dbReference type="Gene3D" id="3.20.20.240">
    <property type="entry name" value="Methylmalonyl-CoA mutase"/>
    <property type="match status" value="1"/>
</dbReference>
<keyword evidence="8" id="KW-1185">Reference proteome</keyword>
<dbReference type="Pfam" id="PF01642">
    <property type="entry name" value="MM_CoA_mutase"/>
    <property type="match status" value="1"/>
</dbReference>
<gene>
    <name evidence="7" type="ORF">KMW28_11485</name>
</gene>
<evidence type="ECO:0000313" key="7">
    <source>
        <dbReference type="EMBL" id="QWG00274.1"/>
    </source>
</evidence>
<feature type="domain" description="Methylmalonyl-CoA mutase alpha/beta chain catalytic" evidence="6">
    <location>
        <begin position="117"/>
        <end position="467"/>
    </location>
</feature>
<dbReference type="InterPro" id="IPR016176">
    <property type="entry name" value="Cbl-dep_enz_cat"/>
</dbReference>
<evidence type="ECO:0000256" key="5">
    <source>
        <dbReference type="ARBA" id="ARBA00023285"/>
    </source>
</evidence>
<protein>
    <recommendedName>
        <fullName evidence="6">Methylmalonyl-CoA mutase alpha/beta chain catalytic domain-containing protein</fullName>
    </recommendedName>
</protein>
<keyword evidence="5" id="KW-0170">Cobalt</keyword>
<dbReference type="Gene3D" id="3.40.50.280">
    <property type="entry name" value="Cobalamin-binding domain"/>
    <property type="match status" value="1"/>
</dbReference>
<evidence type="ECO:0000256" key="3">
    <source>
        <dbReference type="ARBA" id="ARBA00022628"/>
    </source>
</evidence>
<comment type="cofactor">
    <cofactor evidence="1">
        <name>adenosylcob(III)alamin</name>
        <dbReference type="ChEBI" id="CHEBI:18408"/>
    </cofactor>
</comment>
<dbReference type="EMBL" id="CP076132">
    <property type="protein sequence ID" value="QWG00274.1"/>
    <property type="molecule type" value="Genomic_DNA"/>
</dbReference>
<dbReference type="SUPFAM" id="SSF51703">
    <property type="entry name" value="Cobalamin (vitamin B12)-dependent enzymes"/>
    <property type="match status" value="1"/>
</dbReference>
<evidence type="ECO:0000256" key="4">
    <source>
        <dbReference type="ARBA" id="ARBA00023235"/>
    </source>
</evidence>
<dbReference type="RefSeq" id="WP_169663299.1">
    <property type="nucleotide sequence ID" value="NZ_CP076132.1"/>
</dbReference>
<dbReference type="PANTHER" id="PTHR48101">
    <property type="entry name" value="METHYLMALONYL-COA MUTASE, MITOCHONDRIAL-RELATED"/>
    <property type="match status" value="1"/>
</dbReference>
<keyword evidence="3" id="KW-0846">Cobalamin</keyword>
<dbReference type="GO" id="GO:0016866">
    <property type="term" value="F:intramolecular transferase activity"/>
    <property type="evidence" value="ECO:0007669"/>
    <property type="project" value="InterPro"/>
</dbReference>
<dbReference type="AlphaFoldDB" id="A0AAX1MYF4"/>
<evidence type="ECO:0000256" key="1">
    <source>
        <dbReference type="ARBA" id="ARBA00001922"/>
    </source>
</evidence>
<dbReference type="KEGG" id="fya:KMW28_11485"/>
<evidence type="ECO:0000259" key="6">
    <source>
        <dbReference type="Pfam" id="PF01642"/>
    </source>
</evidence>
<dbReference type="InterPro" id="IPR036724">
    <property type="entry name" value="Cobalamin-bd_sf"/>
</dbReference>
<dbReference type="Proteomes" id="UP000678679">
    <property type="component" value="Chromosome 1"/>
</dbReference>
<reference evidence="7 8" key="1">
    <citation type="submission" date="2021-05" db="EMBL/GenBank/DDBJ databases">
        <title>Comparative genomic studies on the polysaccharide-degrading batcterial strains of the Flammeovirga genus.</title>
        <authorList>
            <person name="Zewei F."/>
            <person name="Zheng Z."/>
            <person name="Yu L."/>
            <person name="Ruyue G."/>
            <person name="Yanhong M."/>
            <person name="Yuanyuan C."/>
            <person name="Jingyan G."/>
            <person name="Wenjun H."/>
        </authorList>
    </citation>
    <scope>NUCLEOTIDE SEQUENCE [LARGE SCALE GENOMIC DNA]</scope>
    <source>
        <strain evidence="7 8">NBRC:100898</strain>
    </source>
</reference>
<dbReference type="PANTHER" id="PTHR48101:SF1">
    <property type="entry name" value="METHYLMALONYL-COA MUTASE, LARGE SUBUNIT"/>
    <property type="match status" value="1"/>
</dbReference>
<evidence type="ECO:0000313" key="8">
    <source>
        <dbReference type="Proteomes" id="UP000678679"/>
    </source>
</evidence>
<dbReference type="GO" id="GO:0046872">
    <property type="term" value="F:metal ion binding"/>
    <property type="evidence" value="ECO:0007669"/>
    <property type="project" value="InterPro"/>
</dbReference>
<name>A0AAX1MYF4_9BACT</name>
<proteinExistence type="inferred from homology"/>
<dbReference type="SUPFAM" id="SSF52242">
    <property type="entry name" value="Cobalamin (vitamin B12)-binding domain"/>
    <property type="match status" value="1"/>
</dbReference>
<keyword evidence="4" id="KW-0413">Isomerase</keyword>
<comment type="similarity">
    <text evidence="2">Belongs to the methylmalonyl-CoA mutase family.</text>
</comment>
<dbReference type="GO" id="GO:0031419">
    <property type="term" value="F:cobalamin binding"/>
    <property type="evidence" value="ECO:0007669"/>
    <property type="project" value="UniProtKB-KW"/>
</dbReference>
<dbReference type="InterPro" id="IPR006099">
    <property type="entry name" value="MeMalonylCoA_mutase_a/b_cat"/>
</dbReference>
<organism evidence="7 8">
    <name type="scientific">Flammeovirga yaeyamensis</name>
    <dbReference type="NCBI Taxonomy" id="367791"/>
    <lineage>
        <taxon>Bacteria</taxon>
        <taxon>Pseudomonadati</taxon>
        <taxon>Bacteroidota</taxon>
        <taxon>Cytophagia</taxon>
        <taxon>Cytophagales</taxon>
        <taxon>Flammeovirgaceae</taxon>
        <taxon>Flammeovirga</taxon>
    </lineage>
</organism>
<accession>A0AAX1MYF4</accession>
<evidence type="ECO:0000256" key="2">
    <source>
        <dbReference type="ARBA" id="ARBA00008465"/>
    </source>
</evidence>
<sequence length="612" mass="68462">MANKLFSDFEPISKETWKEKVITDLKGADFDRKLVWKTENGMQIQPYFNPEDRPEANTSLENLKNILPSSEKEGMNWLSLQQVVGATNEEANKNALFLLERGVEGLIFNVGNIKDFDLEVALKGISIEMVSIGFENVAHPRTLVKDYVGYLHIHGVSLDKARGFVNFDPISAWSTTGKLDEEGFQRLARLISYTSEMPEFKVLCINSLPFVNSGANHIQELAFSLNVLVEYISQLQELGVEPTDVLSNVMFQAAVAGDYFHEIAKFRALRLLTIEVAHLYDKNFDPKSINIVGNSSLWSKSLYDPNVNMLRNTTEAMSAVLGGVNAINIEAHNASYEKPTTQSQRVALNISHIMREEAYLGKVADPAAGSFYLDSLTEMLLDTGLKLFQTIEAEDGYMTNFKHGNIQSLIGKTRDQKEKLISQRRSVYVGTNRYPNQQEEVNPDSILVAHDQVADVELLHPQRATLQFEQLRLRTEKYVKDGGSRPKVFNALFGNLAMRKARSTFAMDFFGTAGFVSNEKFFNSAEEAVQGAIDSDGDVIVICSSDPEYAEHVEQFAKTFKSSPVKNKKLILAGHPGEKEADYLAAGIDGFVHVKTNAIQTLQQFQNDLEIV</sequence>